<keyword evidence="4" id="KW-0677">Repeat</keyword>
<proteinExistence type="predicted"/>
<dbReference type="GO" id="GO:0051539">
    <property type="term" value="F:4 iron, 4 sulfur cluster binding"/>
    <property type="evidence" value="ECO:0007669"/>
    <property type="project" value="UniProtKB-KW"/>
</dbReference>
<evidence type="ECO:0000256" key="5">
    <source>
        <dbReference type="ARBA" id="ARBA00022982"/>
    </source>
</evidence>
<dbReference type="Pfam" id="PF13375">
    <property type="entry name" value="RnfC_N"/>
    <property type="match status" value="1"/>
</dbReference>
<dbReference type="GO" id="GO:0016020">
    <property type="term" value="C:membrane"/>
    <property type="evidence" value="ECO:0007669"/>
    <property type="project" value="InterPro"/>
</dbReference>
<organism evidence="9 10">
    <name type="scientific">Anaerosolibacter carboniphilus</name>
    <dbReference type="NCBI Taxonomy" id="1417629"/>
    <lineage>
        <taxon>Bacteria</taxon>
        <taxon>Bacillati</taxon>
        <taxon>Bacillota</taxon>
        <taxon>Clostridia</taxon>
        <taxon>Peptostreptococcales</taxon>
        <taxon>Thermotaleaceae</taxon>
        <taxon>Anaerosolibacter</taxon>
    </lineage>
</organism>
<evidence type="ECO:0000256" key="1">
    <source>
        <dbReference type="ARBA" id="ARBA00022448"/>
    </source>
</evidence>
<evidence type="ECO:0000313" key="10">
    <source>
        <dbReference type="Proteomes" id="UP000579281"/>
    </source>
</evidence>
<keyword evidence="2" id="KW-0004">4Fe-4S</keyword>
<keyword evidence="7" id="KW-0411">Iron-sulfur</keyword>
<dbReference type="InterPro" id="IPR019554">
    <property type="entry name" value="Soluble_ligand-bd"/>
</dbReference>
<gene>
    <name evidence="9" type="ORF">HNQ80_003762</name>
</gene>
<evidence type="ECO:0000256" key="7">
    <source>
        <dbReference type="ARBA" id="ARBA00023014"/>
    </source>
</evidence>
<dbReference type="InterPro" id="IPR017896">
    <property type="entry name" value="4Fe4S_Fe-S-bd"/>
</dbReference>
<dbReference type="SUPFAM" id="SSF142984">
    <property type="entry name" value="Nqo1 middle domain-like"/>
    <property type="match status" value="1"/>
</dbReference>
<protein>
    <submittedName>
        <fullName evidence="9">Na+-translocating ferredoxin:NAD+ oxidoreductase RnfC subunit</fullName>
    </submittedName>
</protein>
<evidence type="ECO:0000259" key="8">
    <source>
        <dbReference type="PROSITE" id="PS51379"/>
    </source>
</evidence>
<dbReference type="InterPro" id="IPR037225">
    <property type="entry name" value="Nuo51_FMN-bd_sf"/>
</dbReference>
<dbReference type="EMBL" id="JACHEN010000026">
    <property type="protein sequence ID" value="MBB6217639.1"/>
    <property type="molecule type" value="Genomic_DNA"/>
</dbReference>
<dbReference type="Proteomes" id="UP000579281">
    <property type="component" value="Unassembled WGS sequence"/>
</dbReference>
<dbReference type="SUPFAM" id="SSF46548">
    <property type="entry name" value="alpha-helical ferredoxin"/>
    <property type="match status" value="1"/>
</dbReference>
<dbReference type="InterPro" id="IPR011538">
    <property type="entry name" value="Nuo51_FMN-bd"/>
</dbReference>
<keyword evidence="1" id="KW-0813">Transport</keyword>
<dbReference type="SUPFAM" id="SSF142019">
    <property type="entry name" value="Nqo1 FMN-binding domain-like"/>
    <property type="match status" value="1"/>
</dbReference>
<dbReference type="GO" id="GO:0046872">
    <property type="term" value="F:metal ion binding"/>
    <property type="evidence" value="ECO:0007669"/>
    <property type="project" value="UniProtKB-KW"/>
</dbReference>
<dbReference type="Pfam" id="PF10531">
    <property type="entry name" value="SLBB"/>
    <property type="match status" value="1"/>
</dbReference>
<evidence type="ECO:0000256" key="3">
    <source>
        <dbReference type="ARBA" id="ARBA00022723"/>
    </source>
</evidence>
<dbReference type="Pfam" id="PF13534">
    <property type="entry name" value="Fer4_17"/>
    <property type="match status" value="1"/>
</dbReference>
<dbReference type="RefSeq" id="WP_184312135.1">
    <property type="nucleotide sequence ID" value="NZ_JACHEN010000026.1"/>
</dbReference>
<keyword evidence="3" id="KW-0479">Metal-binding</keyword>
<evidence type="ECO:0000256" key="4">
    <source>
        <dbReference type="ARBA" id="ARBA00022737"/>
    </source>
</evidence>
<feature type="domain" description="4Fe-4S ferredoxin-type" evidence="8">
    <location>
        <begin position="244"/>
        <end position="275"/>
    </location>
</feature>
<dbReference type="Gene3D" id="3.10.20.600">
    <property type="match status" value="1"/>
</dbReference>
<comment type="caution">
    <text evidence="9">The sequence shown here is derived from an EMBL/GenBank/DDBJ whole genome shotgun (WGS) entry which is preliminary data.</text>
</comment>
<dbReference type="Gene3D" id="3.40.50.11540">
    <property type="entry name" value="NADH-ubiquinone oxidoreductase 51kDa subunit"/>
    <property type="match status" value="1"/>
</dbReference>
<evidence type="ECO:0000256" key="6">
    <source>
        <dbReference type="ARBA" id="ARBA00023004"/>
    </source>
</evidence>
<dbReference type="InterPro" id="IPR017054">
    <property type="entry name" value="PduS"/>
</dbReference>
<dbReference type="InterPro" id="IPR026902">
    <property type="entry name" value="RnfC_N"/>
</dbReference>
<dbReference type="PIRSF" id="PIRSF036408">
    <property type="entry name" value="PduS_prd"/>
    <property type="match status" value="1"/>
</dbReference>
<evidence type="ECO:0000313" key="9">
    <source>
        <dbReference type="EMBL" id="MBB6217639.1"/>
    </source>
</evidence>
<keyword evidence="5" id="KW-0249">Electron transport</keyword>
<keyword evidence="6" id="KW-0408">Iron</keyword>
<sequence>MDKQLITFIREAGIVGAGGAGFPTHVKVNGKADYIVVNGAECEPLLRVDQQLMTYRATEVLEGLKAIVKEAGAQKGIIALKKKYKLAIEALEKEIHPEDPIELFELGDFYPAGDEQITVYEVLKRIVPEGGIPLQVGVIVTNVETLLNVCNAMKGIPVTHKYLTVTGAVKEPITVKVPVGISIREVIALAGGATVAGFKVIDGGPMMGKIVDNIDKPITKTSKGVIVLPEEHPLIQAKERSIETMLRQARTACCHCSLCTEVCPRNLLGHKLHPDKLMRIASYNSTCENDTSVTEAFLCCECGLCEMACIMSLQPWKLNRFLKGKLSSAGIKNSNNRQPFKTNEFRDYRKFPVKKLIARLGLEAYNVDAPLIEDIDKEFPRIVLERRQHIGAKTEPLVQVGDAVKLGQAVADVQDGQLGARIHASIQGKVQRIDENVIEISKQ</sequence>
<evidence type="ECO:0000256" key="2">
    <source>
        <dbReference type="ARBA" id="ARBA00022485"/>
    </source>
</evidence>
<accession>A0A841L5E6</accession>
<dbReference type="Pfam" id="PF01512">
    <property type="entry name" value="Complex1_51K"/>
    <property type="match status" value="1"/>
</dbReference>
<dbReference type="GO" id="GO:0009055">
    <property type="term" value="F:electron transfer activity"/>
    <property type="evidence" value="ECO:0007669"/>
    <property type="project" value="InterPro"/>
</dbReference>
<dbReference type="PANTHER" id="PTHR43034:SF2">
    <property type="entry name" value="ION-TRANSLOCATING OXIDOREDUCTASE COMPLEX SUBUNIT C"/>
    <property type="match status" value="1"/>
</dbReference>
<reference evidence="9 10" key="1">
    <citation type="submission" date="2020-08" db="EMBL/GenBank/DDBJ databases">
        <title>Genomic Encyclopedia of Type Strains, Phase IV (KMG-IV): sequencing the most valuable type-strain genomes for metagenomic binning, comparative biology and taxonomic classification.</title>
        <authorList>
            <person name="Goeker M."/>
        </authorList>
    </citation>
    <scope>NUCLEOTIDE SEQUENCE [LARGE SCALE GENOMIC DNA]</scope>
    <source>
        <strain evidence="9 10">DSM 103526</strain>
    </source>
</reference>
<dbReference type="AlphaFoldDB" id="A0A841L5E6"/>
<dbReference type="PANTHER" id="PTHR43034">
    <property type="entry name" value="ION-TRANSLOCATING OXIDOREDUCTASE COMPLEX SUBUNIT C"/>
    <property type="match status" value="1"/>
</dbReference>
<dbReference type="InterPro" id="IPR010208">
    <property type="entry name" value="Ion_transpt_RnfC/RsxC"/>
</dbReference>
<dbReference type="PROSITE" id="PS51379">
    <property type="entry name" value="4FE4S_FER_2"/>
    <property type="match status" value="1"/>
</dbReference>
<name>A0A841L5E6_9FIRM</name>
<keyword evidence="10" id="KW-1185">Reference proteome</keyword>